<dbReference type="AlphaFoldDB" id="A0A917JYY1"/>
<reference evidence="2" key="1">
    <citation type="journal article" date="2014" name="Int. J. Syst. Evol. Microbiol.">
        <title>Complete genome sequence of Corynebacterium casei LMG S-19264T (=DSM 44701T), isolated from a smear-ripened cheese.</title>
        <authorList>
            <consortium name="US DOE Joint Genome Institute (JGI-PGF)"/>
            <person name="Walter F."/>
            <person name="Albersmeier A."/>
            <person name="Kalinowski J."/>
            <person name="Ruckert C."/>
        </authorList>
    </citation>
    <scope>NUCLEOTIDE SEQUENCE</scope>
    <source>
        <strain evidence="2">JCM 30804</strain>
    </source>
</reference>
<proteinExistence type="predicted"/>
<comment type="caution">
    <text evidence="2">The sequence shown here is derived from an EMBL/GenBank/DDBJ whole genome shotgun (WGS) entry which is preliminary data.</text>
</comment>
<evidence type="ECO:0000256" key="1">
    <source>
        <dbReference type="SAM" id="MobiDB-lite"/>
    </source>
</evidence>
<dbReference type="Proteomes" id="UP000613743">
    <property type="component" value="Unassembled WGS sequence"/>
</dbReference>
<sequence length="81" mass="8726">MANSKKTSKSVAKLAAQTLRDNKSSKIQKHLAGSVLAQSKTSKQTSKKIEAELSAILHSDKYNETTRTFAASLLSQSDSSN</sequence>
<name>A0A917JYY1_9GAMM</name>
<dbReference type="EMBL" id="BMPZ01000022">
    <property type="protein sequence ID" value="GGI93536.1"/>
    <property type="molecule type" value="Genomic_DNA"/>
</dbReference>
<feature type="region of interest" description="Disordered" evidence="1">
    <location>
        <begin position="1"/>
        <end position="27"/>
    </location>
</feature>
<dbReference type="RefSeq" id="WP_229780023.1">
    <property type="nucleotide sequence ID" value="NZ_BMPZ01000022.1"/>
</dbReference>
<reference evidence="2" key="2">
    <citation type="submission" date="2020-09" db="EMBL/GenBank/DDBJ databases">
        <authorList>
            <person name="Sun Q."/>
            <person name="Ohkuma M."/>
        </authorList>
    </citation>
    <scope>NUCLEOTIDE SEQUENCE</scope>
    <source>
        <strain evidence="2">JCM 30804</strain>
    </source>
</reference>
<evidence type="ECO:0000313" key="3">
    <source>
        <dbReference type="Proteomes" id="UP000613743"/>
    </source>
</evidence>
<organism evidence="2 3">
    <name type="scientific">Shewanella gelidii</name>
    <dbReference type="NCBI Taxonomy" id="1642821"/>
    <lineage>
        <taxon>Bacteria</taxon>
        <taxon>Pseudomonadati</taxon>
        <taxon>Pseudomonadota</taxon>
        <taxon>Gammaproteobacteria</taxon>
        <taxon>Alteromonadales</taxon>
        <taxon>Shewanellaceae</taxon>
        <taxon>Shewanella</taxon>
    </lineage>
</organism>
<protein>
    <submittedName>
        <fullName evidence="2">Uncharacterized protein</fullName>
    </submittedName>
</protein>
<gene>
    <name evidence="2" type="ORF">GCM10009332_33480</name>
</gene>
<accession>A0A917JYY1</accession>
<keyword evidence="3" id="KW-1185">Reference proteome</keyword>
<evidence type="ECO:0000313" key="2">
    <source>
        <dbReference type="EMBL" id="GGI93536.1"/>
    </source>
</evidence>